<dbReference type="PANTHER" id="PTHR22884">
    <property type="entry name" value="SET DOMAIN PROTEINS"/>
    <property type="match status" value="1"/>
</dbReference>
<dbReference type="GO" id="GO:0032259">
    <property type="term" value="P:methylation"/>
    <property type="evidence" value="ECO:0007669"/>
    <property type="project" value="UniProtKB-KW"/>
</dbReference>
<dbReference type="Gene3D" id="2.170.270.10">
    <property type="entry name" value="SET domain"/>
    <property type="match status" value="1"/>
</dbReference>
<keyword evidence="4" id="KW-0489">Methyltransferase</keyword>
<gene>
    <name evidence="9" type="ORF">V7S43_017177</name>
</gene>
<keyword evidence="7" id="KW-0539">Nucleus</keyword>
<dbReference type="SMART" id="SM00317">
    <property type="entry name" value="SET"/>
    <property type="match status" value="1"/>
</dbReference>
<evidence type="ECO:0000256" key="5">
    <source>
        <dbReference type="ARBA" id="ARBA00022679"/>
    </source>
</evidence>
<comment type="subcellular location">
    <subcellularLocation>
        <location evidence="2">Chromosome</location>
    </subcellularLocation>
    <subcellularLocation>
        <location evidence="1">Nucleus</location>
    </subcellularLocation>
</comment>
<dbReference type="GO" id="GO:0005694">
    <property type="term" value="C:chromosome"/>
    <property type="evidence" value="ECO:0007669"/>
    <property type="project" value="UniProtKB-SubCell"/>
</dbReference>
<organism evidence="9 10">
    <name type="scientific">Phytophthora oleae</name>
    <dbReference type="NCBI Taxonomy" id="2107226"/>
    <lineage>
        <taxon>Eukaryota</taxon>
        <taxon>Sar</taxon>
        <taxon>Stramenopiles</taxon>
        <taxon>Oomycota</taxon>
        <taxon>Peronosporomycetes</taxon>
        <taxon>Peronosporales</taxon>
        <taxon>Peronosporaceae</taxon>
        <taxon>Phytophthora</taxon>
    </lineage>
</organism>
<dbReference type="SUPFAM" id="SSF82199">
    <property type="entry name" value="SET domain"/>
    <property type="match status" value="1"/>
</dbReference>
<dbReference type="EMBL" id="JBIMZQ010000060">
    <property type="protein sequence ID" value="KAL3657795.1"/>
    <property type="molecule type" value="Genomic_DNA"/>
</dbReference>
<reference evidence="9 10" key="1">
    <citation type="submission" date="2024-09" db="EMBL/GenBank/DDBJ databases">
        <title>Genome sequencing and assembly of Phytophthora oleae, isolate VK10A, causative agent of rot of olive drupes.</title>
        <authorList>
            <person name="Conti Taguali S."/>
            <person name="Riolo M."/>
            <person name="La Spada F."/>
            <person name="Cacciola S.O."/>
            <person name="Dionisio G."/>
        </authorList>
    </citation>
    <scope>NUCLEOTIDE SEQUENCE [LARGE SCALE GENOMIC DNA]</scope>
    <source>
        <strain evidence="9 10">VK10A</strain>
    </source>
</reference>
<dbReference type="InterPro" id="IPR050777">
    <property type="entry name" value="SET2_Histone-Lys_MeTrsfase"/>
</dbReference>
<evidence type="ECO:0000256" key="7">
    <source>
        <dbReference type="ARBA" id="ARBA00023242"/>
    </source>
</evidence>
<keyword evidence="3" id="KW-0158">Chromosome</keyword>
<dbReference type="AlphaFoldDB" id="A0ABD3ETG2"/>
<accession>A0ABD3ETG2</accession>
<evidence type="ECO:0000256" key="1">
    <source>
        <dbReference type="ARBA" id="ARBA00004123"/>
    </source>
</evidence>
<evidence type="ECO:0000256" key="6">
    <source>
        <dbReference type="ARBA" id="ARBA00022691"/>
    </source>
</evidence>
<keyword evidence="5" id="KW-0808">Transferase</keyword>
<dbReference type="Pfam" id="PF00856">
    <property type="entry name" value="SET"/>
    <property type="match status" value="1"/>
</dbReference>
<proteinExistence type="predicted"/>
<comment type="caution">
    <text evidence="9">The sequence shown here is derived from an EMBL/GenBank/DDBJ whole genome shotgun (WGS) entry which is preliminary data.</text>
</comment>
<evidence type="ECO:0000256" key="4">
    <source>
        <dbReference type="ARBA" id="ARBA00022603"/>
    </source>
</evidence>
<feature type="domain" description="SET" evidence="8">
    <location>
        <begin position="27"/>
        <end position="152"/>
    </location>
</feature>
<keyword evidence="6" id="KW-0949">S-adenosyl-L-methionine</keyword>
<sequence>MQVECVEGRCKTRLNCGNQRMQNGFQSRLALRRVDGAGIGLFSDGVIEEGVLVAQYVGEVITRKTYEKLERQIQRATNCTMMYGMAVSATGVIDARCVGGMARFANHSCRPNCEVQKWEVAGKAAVGCLQCALSKKAKRSLLTMAIIFADMRLESDACAVPQIAVGTSSDTLRSGCCATTRVTRTSIVLRANRLFCESPTARGKVWYL</sequence>
<evidence type="ECO:0000313" key="9">
    <source>
        <dbReference type="EMBL" id="KAL3657795.1"/>
    </source>
</evidence>
<dbReference type="GO" id="GO:0005634">
    <property type="term" value="C:nucleus"/>
    <property type="evidence" value="ECO:0007669"/>
    <property type="project" value="UniProtKB-SubCell"/>
</dbReference>
<dbReference type="Proteomes" id="UP001632037">
    <property type="component" value="Unassembled WGS sequence"/>
</dbReference>
<dbReference type="PROSITE" id="PS50280">
    <property type="entry name" value="SET"/>
    <property type="match status" value="1"/>
</dbReference>
<dbReference type="GO" id="GO:0008168">
    <property type="term" value="F:methyltransferase activity"/>
    <property type="evidence" value="ECO:0007669"/>
    <property type="project" value="UniProtKB-KW"/>
</dbReference>
<evidence type="ECO:0000256" key="3">
    <source>
        <dbReference type="ARBA" id="ARBA00022454"/>
    </source>
</evidence>
<evidence type="ECO:0000313" key="10">
    <source>
        <dbReference type="Proteomes" id="UP001632037"/>
    </source>
</evidence>
<evidence type="ECO:0000259" key="8">
    <source>
        <dbReference type="PROSITE" id="PS50280"/>
    </source>
</evidence>
<protein>
    <recommendedName>
        <fullName evidence="8">SET domain-containing protein</fullName>
    </recommendedName>
</protein>
<evidence type="ECO:0000256" key="2">
    <source>
        <dbReference type="ARBA" id="ARBA00004286"/>
    </source>
</evidence>
<dbReference type="InterPro" id="IPR001214">
    <property type="entry name" value="SET_dom"/>
</dbReference>
<keyword evidence="10" id="KW-1185">Reference proteome</keyword>
<dbReference type="InterPro" id="IPR046341">
    <property type="entry name" value="SET_dom_sf"/>
</dbReference>
<name>A0ABD3ETG2_9STRA</name>